<feature type="transmembrane region" description="Helical" evidence="1">
    <location>
        <begin position="42"/>
        <end position="61"/>
    </location>
</feature>
<evidence type="ECO:0000256" key="1">
    <source>
        <dbReference type="SAM" id="Phobius"/>
    </source>
</evidence>
<protein>
    <submittedName>
        <fullName evidence="2">Uncharacterized protein</fullName>
    </submittedName>
</protein>
<keyword evidence="3" id="KW-1185">Reference proteome</keyword>
<dbReference type="EMBL" id="VLLB01000006">
    <property type="protein sequence ID" value="TWI63552.1"/>
    <property type="molecule type" value="Genomic_DNA"/>
</dbReference>
<evidence type="ECO:0000313" key="3">
    <source>
        <dbReference type="Proteomes" id="UP000318431"/>
    </source>
</evidence>
<accession>A0A562R387</accession>
<dbReference type="Proteomes" id="UP000318431">
    <property type="component" value="Unassembled WGS sequence"/>
</dbReference>
<evidence type="ECO:0000313" key="2">
    <source>
        <dbReference type="EMBL" id="TWI63552.1"/>
    </source>
</evidence>
<organism evidence="2 3">
    <name type="scientific">Pseudoduganella lurida</name>
    <dbReference type="NCBI Taxonomy" id="1036180"/>
    <lineage>
        <taxon>Bacteria</taxon>
        <taxon>Pseudomonadati</taxon>
        <taxon>Pseudomonadota</taxon>
        <taxon>Betaproteobacteria</taxon>
        <taxon>Burkholderiales</taxon>
        <taxon>Oxalobacteraceae</taxon>
        <taxon>Telluria group</taxon>
        <taxon>Pseudoduganella</taxon>
    </lineage>
</organism>
<keyword evidence="1" id="KW-1133">Transmembrane helix</keyword>
<comment type="caution">
    <text evidence="2">The sequence shown here is derived from an EMBL/GenBank/DDBJ whole genome shotgun (WGS) entry which is preliminary data.</text>
</comment>
<dbReference type="RefSeq" id="WP_145650409.1">
    <property type="nucleotide sequence ID" value="NZ_VLLB01000006.1"/>
</dbReference>
<proteinExistence type="predicted"/>
<sequence>MRLLQLILMTAVFLTVLCGPALLVARKLYLRGYRLATRPLRIIVPLQLIVAFGCIVAADMYGEHNLAAMIVLATFGTSALGAGAMWAIGRVFPARLM</sequence>
<dbReference type="OrthoDB" id="5955115at2"/>
<reference evidence="2 3" key="1">
    <citation type="journal article" date="2015" name="Stand. Genomic Sci.">
        <title>Genomic Encyclopedia of Bacterial and Archaeal Type Strains, Phase III: the genomes of soil and plant-associated and newly described type strains.</title>
        <authorList>
            <person name="Whitman W.B."/>
            <person name="Woyke T."/>
            <person name="Klenk H.P."/>
            <person name="Zhou Y."/>
            <person name="Lilburn T.G."/>
            <person name="Beck B.J."/>
            <person name="De Vos P."/>
            <person name="Vandamme P."/>
            <person name="Eisen J.A."/>
            <person name="Garrity G."/>
            <person name="Hugenholtz P."/>
            <person name="Kyrpides N.C."/>
        </authorList>
    </citation>
    <scope>NUCLEOTIDE SEQUENCE [LARGE SCALE GENOMIC DNA]</scope>
    <source>
        <strain evidence="2 3">CGMCC 1.10822</strain>
    </source>
</reference>
<name>A0A562R387_9BURK</name>
<feature type="transmembrane region" description="Helical" evidence="1">
    <location>
        <begin position="6"/>
        <end position="30"/>
    </location>
</feature>
<keyword evidence="1" id="KW-0812">Transmembrane</keyword>
<feature type="transmembrane region" description="Helical" evidence="1">
    <location>
        <begin position="67"/>
        <end position="88"/>
    </location>
</feature>
<gene>
    <name evidence="2" type="ORF">IP91_03523</name>
</gene>
<dbReference type="AlphaFoldDB" id="A0A562R387"/>
<keyword evidence="1" id="KW-0472">Membrane</keyword>